<keyword evidence="1" id="KW-1133">Transmembrane helix</keyword>
<comment type="caution">
    <text evidence="3">The sequence shown here is derived from an EMBL/GenBank/DDBJ whole genome shotgun (WGS) entry which is preliminary data.</text>
</comment>
<dbReference type="Proteomes" id="UP000034236">
    <property type="component" value="Unassembled WGS sequence"/>
</dbReference>
<dbReference type="Pfam" id="PF18895">
    <property type="entry name" value="T4SS_pilin"/>
    <property type="match status" value="1"/>
</dbReference>
<evidence type="ECO:0000313" key="3">
    <source>
        <dbReference type="EMBL" id="KKS04694.1"/>
    </source>
</evidence>
<protein>
    <submittedName>
        <fullName evidence="3">Uncharacterized protein</fullName>
    </submittedName>
</protein>
<evidence type="ECO:0000256" key="2">
    <source>
        <dbReference type="SAM" id="SignalP"/>
    </source>
</evidence>
<dbReference type="EMBL" id="LCBE01000004">
    <property type="protein sequence ID" value="KKS04694.1"/>
    <property type="molecule type" value="Genomic_DNA"/>
</dbReference>
<sequence length="130" mass="13525">MKKKLIVLSGFVLGLAPVVALAQTTGGLVGCTAANAPGGTIQYLICKLGDLLNLVVPILIALGVVYFVWGVITYMIGSDEEAKKAGRDRIIFGIIGLAVIIALWGLVRILTNTFGVPTAGQGVTLPTTPY</sequence>
<reference evidence="3 4" key="1">
    <citation type="journal article" date="2015" name="Nature">
        <title>rRNA introns, odd ribosomes, and small enigmatic genomes across a large radiation of phyla.</title>
        <authorList>
            <person name="Brown C.T."/>
            <person name="Hug L.A."/>
            <person name="Thomas B.C."/>
            <person name="Sharon I."/>
            <person name="Castelle C.J."/>
            <person name="Singh A."/>
            <person name="Wilkins M.J."/>
            <person name="Williams K.H."/>
            <person name="Banfield J.F."/>
        </authorList>
    </citation>
    <scope>NUCLEOTIDE SEQUENCE [LARGE SCALE GENOMIC DNA]</scope>
</reference>
<keyword evidence="1" id="KW-0812">Transmembrane</keyword>
<evidence type="ECO:0000313" key="4">
    <source>
        <dbReference type="Proteomes" id="UP000034236"/>
    </source>
</evidence>
<proteinExistence type="predicted"/>
<keyword evidence="2" id="KW-0732">Signal</keyword>
<organism evidence="3 4">
    <name type="scientific">Candidatus Nomurabacteria bacterium GW2011_GWA2_41_25</name>
    <dbReference type="NCBI Taxonomy" id="1618736"/>
    <lineage>
        <taxon>Bacteria</taxon>
        <taxon>Candidatus Nomuraibacteriota</taxon>
    </lineage>
</organism>
<feature type="transmembrane region" description="Helical" evidence="1">
    <location>
        <begin position="54"/>
        <end position="77"/>
    </location>
</feature>
<dbReference type="PROSITE" id="PS51257">
    <property type="entry name" value="PROKAR_LIPOPROTEIN"/>
    <property type="match status" value="1"/>
</dbReference>
<evidence type="ECO:0000256" key="1">
    <source>
        <dbReference type="SAM" id="Phobius"/>
    </source>
</evidence>
<dbReference type="AlphaFoldDB" id="A0A0G0VV32"/>
<name>A0A0G0VV32_9BACT</name>
<dbReference type="InterPro" id="IPR043993">
    <property type="entry name" value="T4SS_pilin"/>
</dbReference>
<feature type="transmembrane region" description="Helical" evidence="1">
    <location>
        <begin position="89"/>
        <end position="107"/>
    </location>
</feature>
<gene>
    <name evidence="3" type="ORF">UU58_C0004G0017</name>
</gene>
<feature type="chain" id="PRO_5002535005" evidence="2">
    <location>
        <begin position="23"/>
        <end position="130"/>
    </location>
</feature>
<accession>A0A0G0VV32</accession>
<feature type="signal peptide" evidence="2">
    <location>
        <begin position="1"/>
        <end position="22"/>
    </location>
</feature>
<keyword evidence="1" id="KW-0472">Membrane</keyword>